<gene>
    <name evidence="6" type="ORF">NA23_04250</name>
</gene>
<name>A0AAI8GCZ4_FERIS</name>
<protein>
    <submittedName>
        <fullName evidence="6">FAD-dependent oxidoreductase</fullName>
    </submittedName>
</protein>
<dbReference type="Pfam" id="PF17806">
    <property type="entry name" value="SO_alpha_A3"/>
    <property type="match status" value="1"/>
</dbReference>
<dbReference type="Pfam" id="PF00037">
    <property type="entry name" value="Fer4"/>
    <property type="match status" value="1"/>
</dbReference>
<feature type="domain" description="4Fe-4S ferredoxin-type" evidence="5">
    <location>
        <begin position="413"/>
        <end position="442"/>
    </location>
</feature>
<dbReference type="GO" id="GO:0051536">
    <property type="term" value="F:iron-sulfur cluster binding"/>
    <property type="evidence" value="ECO:0007669"/>
    <property type="project" value="UniProtKB-KW"/>
</dbReference>
<organism evidence="6 7">
    <name type="scientific">Fervidobacterium islandicum</name>
    <dbReference type="NCBI Taxonomy" id="2423"/>
    <lineage>
        <taxon>Bacteria</taxon>
        <taxon>Thermotogati</taxon>
        <taxon>Thermotogota</taxon>
        <taxon>Thermotogae</taxon>
        <taxon>Thermotogales</taxon>
        <taxon>Fervidobacteriaceae</taxon>
        <taxon>Fervidobacterium</taxon>
    </lineage>
</organism>
<proteinExistence type="predicted"/>
<dbReference type="PRINTS" id="PR00368">
    <property type="entry name" value="FADPNR"/>
</dbReference>
<dbReference type="Gene3D" id="3.50.50.60">
    <property type="entry name" value="FAD/NAD(P)-binding domain"/>
    <property type="match status" value="2"/>
</dbReference>
<dbReference type="RefSeq" id="WP_033190976.1">
    <property type="nucleotide sequence ID" value="NZ_CP014334.2"/>
</dbReference>
<evidence type="ECO:0000313" key="6">
    <source>
        <dbReference type="EMBL" id="AMW32568.1"/>
    </source>
</evidence>
<accession>A0AAI8GCZ4</accession>
<dbReference type="GO" id="GO:0016491">
    <property type="term" value="F:oxidoreductase activity"/>
    <property type="evidence" value="ECO:0007669"/>
    <property type="project" value="UniProtKB-KW"/>
</dbReference>
<dbReference type="SUPFAM" id="SSF51905">
    <property type="entry name" value="FAD/NAD(P)-binding domain"/>
    <property type="match status" value="1"/>
</dbReference>
<keyword evidence="2" id="KW-0560">Oxidoreductase</keyword>
<evidence type="ECO:0000313" key="7">
    <source>
        <dbReference type="Proteomes" id="UP000093740"/>
    </source>
</evidence>
<dbReference type="SUPFAM" id="SSF54862">
    <property type="entry name" value="4Fe-4S ferredoxins"/>
    <property type="match status" value="1"/>
</dbReference>
<dbReference type="InterPro" id="IPR051691">
    <property type="entry name" value="Metab_Enz_Cyan_OpOx_G3PDH"/>
</dbReference>
<reference evidence="6 7" key="1">
    <citation type="journal article" date="2015" name="Stand. Genomic Sci.">
        <title>Genome sequence of a native-feather degrading extremely thermophilic Eubacterium, Fervidobacterium islandicum AW-1.</title>
        <authorList>
            <person name="Lee Y.J."/>
            <person name="Jeong H."/>
            <person name="Park G.S."/>
            <person name="Kwak Y."/>
            <person name="Lee S.J."/>
            <person name="Lee S.J."/>
            <person name="Park M.K."/>
            <person name="Kim J.Y."/>
            <person name="Kang H.K."/>
            <person name="Shin J.H."/>
            <person name="Lee D.W."/>
        </authorList>
    </citation>
    <scope>NUCLEOTIDE SEQUENCE [LARGE SCALE GENOMIC DNA]</scope>
    <source>
        <strain evidence="6 7">AW-1</strain>
    </source>
</reference>
<dbReference type="InterPro" id="IPR017900">
    <property type="entry name" value="4Fe4S_Fe_S_CS"/>
</dbReference>
<dbReference type="Pfam" id="PF07992">
    <property type="entry name" value="Pyr_redox_2"/>
    <property type="match status" value="1"/>
</dbReference>
<dbReference type="KEGG" id="fia:NA23_04250"/>
<dbReference type="InterPro" id="IPR023753">
    <property type="entry name" value="FAD/NAD-binding_dom"/>
</dbReference>
<dbReference type="AlphaFoldDB" id="A0AAI8GCZ4"/>
<evidence type="ECO:0000256" key="1">
    <source>
        <dbReference type="ARBA" id="ARBA00022723"/>
    </source>
</evidence>
<evidence type="ECO:0000256" key="4">
    <source>
        <dbReference type="ARBA" id="ARBA00023014"/>
    </source>
</evidence>
<keyword evidence="1" id="KW-0479">Metal-binding</keyword>
<evidence type="ECO:0000259" key="5">
    <source>
        <dbReference type="PROSITE" id="PS51379"/>
    </source>
</evidence>
<evidence type="ECO:0000256" key="2">
    <source>
        <dbReference type="ARBA" id="ARBA00023002"/>
    </source>
</evidence>
<dbReference type="Proteomes" id="UP000093740">
    <property type="component" value="Chromosome"/>
</dbReference>
<keyword evidence="3" id="KW-0408">Iron</keyword>
<dbReference type="InterPro" id="IPR036188">
    <property type="entry name" value="FAD/NAD-bd_sf"/>
</dbReference>
<dbReference type="InterPro" id="IPR017896">
    <property type="entry name" value="4Fe4S_Fe-S-bd"/>
</dbReference>
<dbReference type="EMBL" id="CP014334">
    <property type="protein sequence ID" value="AMW32568.1"/>
    <property type="molecule type" value="Genomic_DNA"/>
</dbReference>
<dbReference type="PANTHER" id="PTHR42949">
    <property type="entry name" value="ANAEROBIC GLYCEROL-3-PHOSPHATE DEHYDROGENASE SUBUNIT B"/>
    <property type="match status" value="1"/>
</dbReference>
<keyword evidence="7" id="KW-1185">Reference proteome</keyword>
<dbReference type="Gene3D" id="1.10.10.1100">
    <property type="entry name" value="BFD-like [2Fe-2S]-binding domain"/>
    <property type="match status" value="1"/>
</dbReference>
<feature type="domain" description="4Fe-4S ferredoxin-type" evidence="5">
    <location>
        <begin position="381"/>
        <end position="410"/>
    </location>
</feature>
<dbReference type="PRINTS" id="PR00469">
    <property type="entry name" value="PNDRDTASEII"/>
</dbReference>
<dbReference type="InterPro" id="IPR041117">
    <property type="entry name" value="SoxA_A3"/>
</dbReference>
<dbReference type="PROSITE" id="PS00198">
    <property type="entry name" value="4FE4S_FER_1"/>
    <property type="match status" value="1"/>
</dbReference>
<keyword evidence="4" id="KW-0411">Iron-sulfur</keyword>
<dbReference type="PROSITE" id="PS51379">
    <property type="entry name" value="4FE4S_FER_2"/>
    <property type="match status" value="2"/>
</dbReference>
<evidence type="ECO:0000256" key="3">
    <source>
        <dbReference type="ARBA" id="ARBA00023004"/>
    </source>
</evidence>
<dbReference type="Gene3D" id="3.30.70.20">
    <property type="match status" value="1"/>
</dbReference>
<sequence>MVRRVKALIVGSGPAGLTGAIAIAESVGSGEEVVIIDEGIEPGGQLPKQTHKFFGHEGFYASTRGFEIGNLLVKKVKSLGVEIIQQSTVTGIYEDVITVYDRVNNIVHEYLADYLLIASGATERFLTFKNNTLPGVYGAGAVQTLMNQYKVLPGESFLIVGAGNIGLIVAYQLVQAGAQVKAIVEASSRVGGYAVHANKVKRLGIPILLRHTILEAIGKDKVQGAVVAGVDERFKPIPGTEKEFVVDAICLAVGLQPNVELVAQTGAKLVYIPELGGYVPLRDENMKTTVHNVFVAGDLSGIEEATTAMIEGYIAGYNIAQELTGKSFEDKIEKMKRELEEFRRGPFSKKVRDGLRKMGIVFPEGGYREEQQTDRGPVGKLRAIIECPEAIPCNPCETSCPTGAINVGGNINGIPQIDYSKCIGCGVCVMKCPGLAIFMIQEKEEYSLVGIPYELLPVPTNGTKVKLLNFEGKEIANGEVDHVVLNNKGKTHIVFLRVPKGYEDVVRSFRLPEKAEEFICRCEEITKEDIERVIDMGITDYEELRRVLRIGMGPCGGKTCRSLTLQIISEKTGRAISEIQLGVYRPPTMPTPFEAVVKSALSENDEVSENMMLLTCSDGRQ</sequence>
<dbReference type="InterPro" id="IPR041854">
    <property type="entry name" value="BFD-like_2Fe2S-bd_dom_sf"/>
</dbReference>
<dbReference type="GO" id="GO:0046872">
    <property type="term" value="F:metal ion binding"/>
    <property type="evidence" value="ECO:0007669"/>
    <property type="project" value="UniProtKB-KW"/>
</dbReference>
<dbReference type="PANTHER" id="PTHR42949:SF3">
    <property type="entry name" value="ANAEROBIC GLYCEROL-3-PHOSPHATE DEHYDROGENASE SUBUNIT B"/>
    <property type="match status" value="1"/>
</dbReference>